<gene>
    <name evidence="2" type="ORF">BDV95DRAFT_615721</name>
</gene>
<proteinExistence type="predicted"/>
<feature type="domain" description="N-acetyltransferase" evidence="1">
    <location>
        <begin position="3"/>
        <end position="177"/>
    </location>
</feature>
<accession>A0A7C8ILI4</accession>
<reference evidence="2 3" key="1">
    <citation type="submission" date="2020-01" db="EMBL/GenBank/DDBJ databases">
        <authorList>
            <consortium name="DOE Joint Genome Institute"/>
            <person name="Haridas S."/>
            <person name="Albert R."/>
            <person name="Binder M."/>
            <person name="Bloem J."/>
            <person name="Labutti K."/>
            <person name="Salamov A."/>
            <person name="Andreopoulos B."/>
            <person name="Baker S.E."/>
            <person name="Barry K."/>
            <person name="Bills G."/>
            <person name="Bluhm B.H."/>
            <person name="Cannon C."/>
            <person name="Castanera R."/>
            <person name="Culley D.E."/>
            <person name="Daum C."/>
            <person name="Ezra D."/>
            <person name="Gonzalez J.B."/>
            <person name="Henrissat B."/>
            <person name="Kuo A."/>
            <person name="Liang C."/>
            <person name="Lipzen A."/>
            <person name="Lutzoni F."/>
            <person name="Magnuson J."/>
            <person name="Mondo S."/>
            <person name="Nolan M."/>
            <person name="Ohm R."/>
            <person name="Pangilinan J."/>
            <person name="Park H.-J.H."/>
            <person name="Ramirez L."/>
            <person name="Alfaro M."/>
            <person name="Sun H."/>
            <person name="Tritt A."/>
            <person name="Yoshinaga Y."/>
            <person name="Zwiers L.-H.L."/>
            <person name="Turgeon B.G."/>
            <person name="Goodwin S.B."/>
            <person name="Spatafora J.W."/>
            <person name="Crous P.W."/>
            <person name="Grigoriev I.V."/>
        </authorList>
    </citation>
    <scope>NUCLEOTIDE SEQUENCE [LARGE SCALE GENOMIC DNA]</scope>
    <source>
        <strain evidence="2 3">CBS 611.86</strain>
    </source>
</reference>
<dbReference type="CDD" id="cd04301">
    <property type="entry name" value="NAT_SF"/>
    <property type="match status" value="1"/>
</dbReference>
<keyword evidence="2" id="KW-0808">Transferase</keyword>
<dbReference type="PANTHER" id="PTHR42791">
    <property type="entry name" value="GNAT FAMILY ACETYLTRANSFERASE"/>
    <property type="match status" value="1"/>
</dbReference>
<organism evidence="2 3">
    <name type="scientific">Massariosphaeria phaeospora</name>
    <dbReference type="NCBI Taxonomy" id="100035"/>
    <lineage>
        <taxon>Eukaryota</taxon>
        <taxon>Fungi</taxon>
        <taxon>Dikarya</taxon>
        <taxon>Ascomycota</taxon>
        <taxon>Pezizomycotina</taxon>
        <taxon>Dothideomycetes</taxon>
        <taxon>Pleosporomycetidae</taxon>
        <taxon>Pleosporales</taxon>
        <taxon>Pleosporales incertae sedis</taxon>
        <taxon>Massariosphaeria</taxon>
    </lineage>
</organism>
<dbReference type="EMBL" id="JAADJZ010000004">
    <property type="protein sequence ID" value="KAF2875747.1"/>
    <property type="molecule type" value="Genomic_DNA"/>
</dbReference>
<dbReference type="AlphaFoldDB" id="A0A7C8ILI4"/>
<dbReference type="GO" id="GO:0016747">
    <property type="term" value="F:acyltransferase activity, transferring groups other than amino-acyl groups"/>
    <property type="evidence" value="ECO:0007669"/>
    <property type="project" value="InterPro"/>
</dbReference>
<keyword evidence="2" id="KW-0012">Acyltransferase</keyword>
<dbReference type="SUPFAM" id="SSF55729">
    <property type="entry name" value="Acyl-CoA N-acyltransferases (Nat)"/>
    <property type="match status" value="1"/>
</dbReference>
<sequence length="192" mass="21392">MPFTISECTDADMPRAFELLSLAFGHEHPYIESVFPAHATAEGRRVGGERFLEFRKADPLATKIKAVDVETGNMIGHARWIVCDGGLAPEFELDGSLDLMTVDPEHQRKGVGRKLLAWGLAVADKLGVGAVVEATEYGLGLYKAAGYKVKHDYEVLLPEKWAGRETQRYWWMARPKLTTEEAEGTEQRVEVC</sequence>
<dbReference type="InterPro" id="IPR016181">
    <property type="entry name" value="Acyl_CoA_acyltransferase"/>
</dbReference>
<name>A0A7C8ILI4_9PLEO</name>
<dbReference type="InterPro" id="IPR000182">
    <property type="entry name" value="GNAT_dom"/>
</dbReference>
<evidence type="ECO:0000313" key="2">
    <source>
        <dbReference type="EMBL" id="KAF2875747.1"/>
    </source>
</evidence>
<evidence type="ECO:0000313" key="3">
    <source>
        <dbReference type="Proteomes" id="UP000481861"/>
    </source>
</evidence>
<keyword evidence="3" id="KW-1185">Reference proteome</keyword>
<dbReference type="Proteomes" id="UP000481861">
    <property type="component" value="Unassembled WGS sequence"/>
</dbReference>
<dbReference type="OrthoDB" id="4738875at2759"/>
<dbReference type="PANTHER" id="PTHR42791:SF14">
    <property type="entry name" value="N-ACETYLTRANSFERASE DOMAIN-CONTAINING PROTEIN"/>
    <property type="match status" value="1"/>
</dbReference>
<dbReference type="InterPro" id="IPR052523">
    <property type="entry name" value="Trichothecene_AcTrans"/>
</dbReference>
<evidence type="ECO:0000259" key="1">
    <source>
        <dbReference type="PROSITE" id="PS51186"/>
    </source>
</evidence>
<dbReference type="PROSITE" id="PS51186">
    <property type="entry name" value="GNAT"/>
    <property type="match status" value="1"/>
</dbReference>
<dbReference type="Gene3D" id="3.40.630.30">
    <property type="match status" value="1"/>
</dbReference>
<comment type="caution">
    <text evidence="2">The sequence shown here is derived from an EMBL/GenBank/DDBJ whole genome shotgun (WGS) entry which is preliminary data.</text>
</comment>
<protein>
    <submittedName>
        <fullName evidence="2">Acyl-CoA N-acyltransferase</fullName>
    </submittedName>
</protein>
<dbReference type="Pfam" id="PF00583">
    <property type="entry name" value="Acetyltransf_1"/>
    <property type="match status" value="1"/>
</dbReference>